<dbReference type="Proteomes" id="UP000243558">
    <property type="component" value="Unassembled WGS sequence"/>
</dbReference>
<dbReference type="PATRIC" id="fig|505345.7.peg.117"/>
<keyword evidence="10" id="KW-1185">Reference proteome</keyword>
<organism evidence="9 10">
    <name type="scientific">Gallibacterium genomosp. 3</name>
    <dbReference type="NCBI Taxonomy" id="505345"/>
    <lineage>
        <taxon>Bacteria</taxon>
        <taxon>Pseudomonadati</taxon>
        <taxon>Pseudomonadota</taxon>
        <taxon>Gammaproteobacteria</taxon>
        <taxon>Pasteurellales</taxon>
        <taxon>Pasteurellaceae</taxon>
        <taxon>Gallibacterium</taxon>
    </lineage>
</organism>
<protein>
    <recommendedName>
        <fullName evidence="8">Cytosine-specific methyltransferase</fullName>
        <ecNumber evidence="8">2.1.1.37</ecNumber>
    </recommendedName>
</protein>
<keyword evidence="3 6" id="KW-0949">S-adenosyl-L-methionine</keyword>
<comment type="catalytic activity">
    <reaction evidence="5 8">
        <text>a 2'-deoxycytidine in DNA + S-adenosyl-L-methionine = a 5-methyl-2'-deoxycytidine in DNA + S-adenosyl-L-homocysteine + H(+)</text>
        <dbReference type="Rhea" id="RHEA:13681"/>
        <dbReference type="Rhea" id="RHEA-COMP:11369"/>
        <dbReference type="Rhea" id="RHEA-COMP:11370"/>
        <dbReference type="ChEBI" id="CHEBI:15378"/>
        <dbReference type="ChEBI" id="CHEBI:57856"/>
        <dbReference type="ChEBI" id="CHEBI:59789"/>
        <dbReference type="ChEBI" id="CHEBI:85452"/>
        <dbReference type="ChEBI" id="CHEBI:85454"/>
        <dbReference type="EC" id="2.1.1.37"/>
    </reaction>
</comment>
<name>A0A1A7NYG4_9PAST</name>
<dbReference type="PROSITE" id="PS51679">
    <property type="entry name" value="SAM_MT_C5"/>
    <property type="match status" value="1"/>
</dbReference>
<dbReference type="Pfam" id="PF00145">
    <property type="entry name" value="DNA_methylase"/>
    <property type="match status" value="1"/>
</dbReference>
<keyword evidence="1 6" id="KW-0489">Methyltransferase</keyword>
<dbReference type="OrthoDB" id="9813719at2"/>
<dbReference type="InterPro" id="IPR029063">
    <property type="entry name" value="SAM-dependent_MTases_sf"/>
</dbReference>
<dbReference type="Gene3D" id="3.40.50.150">
    <property type="entry name" value="Vaccinia Virus protein VP39"/>
    <property type="match status" value="1"/>
</dbReference>
<gene>
    <name evidence="9" type="ORF">QV01_00590</name>
</gene>
<dbReference type="GO" id="GO:0003886">
    <property type="term" value="F:DNA (cytosine-5-)-methyltransferase activity"/>
    <property type="evidence" value="ECO:0007669"/>
    <property type="project" value="UniProtKB-EC"/>
</dbReference>
<dbReference type="GO" id="GO:0032259">
    <property type="term" value="P:methylation"/>
    <property type="evidence" value="ECO:0007669"/>
    <property type="project" value="UniProtKB-KW"/>
</dbReference>
<dbReference type="Gene3D" id="3.90.120.10">
    <property type="entry name" value="DNA Methylase, subunit A, domain 2"/>
    <property type="match status" value="1"/>
</dbReference>
<dbReference type="AlphaFoldDB" id="A0A1A7NYG4"/>
<evidence type="ECO:0000256" key="4">
    <source>
        <dbReference type="ARBA" id="ARBA00022747"/>
    </source>
</evidence>
<dbReference type="PANTHER" id="PTHR46098:SF1">
    <property type="entry name" value="TRNA (CYTOSINE(38)-C(5))-METHYLTRANSFERASE"/>
    <property type="match status" value="1"/>
</dbReference>
<dbReference type="SUPFAM" id="SSF53335">
    <property type="entry name" value="S-adenosyl-L-methionine-dependent methyltransferases"/>
    <property type="match status" value="1"/>
</dbReference>
<comment type="caution">
    <text evidence="9">The sequence shown here is derived from an EMBL/GenBank/DDBJ whole genome shotgun (WGS) entry which is preliminary data.</text>
</comment>
<dbReference type="RefSeq" id="WP_065238529.1">
    <property type="nucleotide sequence ID" value="NZ_JTJM01000002.1"/>
</dbReference>
<evidence type="ECO:0000256" key="3">
    <source>
        <dbReference type="ARBA" id="ARBA00022691"/>
    </source>
</evidence>
<dbReference type="InterPro" id="IPR050750">
    <property type="entry name" value="C5-MTase"/>
</dbReference>
<sequence length="315" mass="36285">MKLASFFAGVGGIDLAFEQAGFHTIYANEISHTSCKTFEANFSLKVDNRDIKEVQPKEVPDTDVFLAGFPCQAFSVAGYRQGFEDEKGRGTLFFELLRLIKDKMPPIVFLENVKNLKSHDKGNTFKVIYEALSDLGYHISYEVLNAAKYGNVPQSRERIYIVGFLDQSKWEKFEFPNEIELTDSIHKYIDYDNKQDDRYYYTADKCKFYNELEKNMTSSDTLYQWRRQYVRENKNNLCPTLTANMGTGGHNVPLVKTKFGIRKLTPRECFNFQGFPKDFKIPDELSHGKLYEQAGNSVVVPVVKRIAENIKKACK</sequence>
<dbReference type="PANTHER" id="PTHR46098">
    <property type="entry name" value="TRNA (CYTOSINE(38)-C(5))-METHYLTRANSFERASE"/>
    <property type="match status" value="1"/>
</dbReference>
<feature type="active site" evidence="6">
    <location>
        <position position="71"/>
    </location>
</feature>
<dbReference type="InterPro" id="IPR001525">
    <property type="entry name" value="C5_MeTfrase"/>
</dbReference>
<dbReference type="InterPro" id="IPR018117">
    <property type="entry name" value="C5_DNA_meth_AS"/>
</dbReference>
<dbReference type="CDD" id="cd00315">
    <property type="entry name" value="Cyt_C5_DNA_methylase"/>
    <property type="match status" value="1"/>
</dbReference>
<keyword evidence="2 6" id="KW-0808">Transferase</keyword>
<dbReference type="NCBIfam" id="TIGR00675">
    <property type="entry name" value="dcm"/>
    <property type="match status" value="1"/>
</dbReference>
<comment type="similarity">
    <text evidence="6 7">Belongs to the class I-like SAM-binding methyltransferase superfamily. C5-methyltransferase family.</text>
</comment>
<dbReference type="EC" id="2.1.1.37" evidence="8"/>
<evidence type="ECO:0000313" key="10">
    <source>
        <dbReference type="Proteomes" id="UP000243558"/>
    </source>
</evidence>
<evidence type="ECO:0000256" key="1">
    <source>
        <dbReference type="ARBA" id="ARBA00022603"/>
    </source>
</evidence>
<dbReference type="PRINTS" id="PR00105">
    <property type="entry name" value="C5METTRFRASE"/>
</dbReference>
<evidence type="ECO:0000256" key="5">
    <source>
        <dbReference type="ARBA" id="ARBA00047422"/>
    </source>
</evidence>
<keyword evidence="4" id="KW-0680">Restriction system</keyword>
<dbReference type="EMBL" id="JTJM01000002">
    <property type="protein sequence ID" value="OBW94034.1"/>
    <property type="molecule type" value="Genomic_DNA"/>
</dbReference>
<evidence type="ECO:0000256" key="7">
    <source>
        <dbReference type="RuleBase" id="RU000416"/>
    </source>
</evidence>
<proteinExistence type="inferred from homology"/>
<evidence type="ECO:0000256" key="6">
    <source>
        <dbReference type="PROSITE-ProRule" id="PRU01016"/>
    </source>
</evidence>
<accession>A0A1A7NYG4</accession>
<reference evidence="9 10" key="1">
    <citation type="submission" date="2014-11" db="EMBL/GenBank/DDBJ databases">
        <title>Pan-genome of Gallibacterium spp.</title>
        <authorList>
            <person name="Kudirkiene E."/>
            <person name="Bojesen A.M."/>
        </authorList>
    </citation>
    <scope>NUCLEOTIDE SEQUENCE [LARGE SCALE GENOMIC DNA]</scope>
    <source>
        <strain evidence="9 10">F151</strain>
    </source>
</reference>
<evidence type="ECO:0000313" key="9">
    <source>
        <dbReference type="EMBL" id="OBW94034.1"/>
    </source>
</evidence>
<dbReference type="PROSITE" id="PS00094">
    <property type="entry name" value="C5_MTASE_1"/>
    <property type="match status" value="1"/>
</dbReference>
<dbReference type="GO" id="GO:0009307">
    <property type="term" value="P:DNA restriction-modification system"/>
    <property type="evidence" value="ECO:0007669"/>
    <property type="project" value="UniProtKB-KW"/>
</dbReference>
<evidence type="ECO:0000256" key="8">
    <source>
        <dbReference type="RuleBase" id="RU000417"/>
    </source>
</evidence>
<evidence type="ECO:0000256" key="2">
    <source>
        <dbReference type="ARBA" id="ARBA00022679"/>
    </source>
</evidence>